<organism evidence="4">
    <name type="scientific">Naegleria gruberi</name>
    <name type="common">Amoeba</name>
    <dbReference type="NCBI Taxonomy" id="5762"/>
    <lineage>
        <taxon>Eukaryota</taxon>
        <taxon>Discoba</taxon>
        <taxon>Heterolobosea</taxon>
        <taxon>Tetramitia</taxon>
        <taxon>Eutetramitia</taxon>
        <taxon>Vahlkampfiidae</taxon>
        <taxon>Naegleria</taxon>
    </lineage>
</organism>
<dbReference type="GeneID" id="8863835"/>
<proteinExistence type="predicted"/>
<reference evidence="3 4" key="1">
    <citation type="journal article" date="2010" name="Cell">
        <title>The genome of Naegleria gruberi illuminates early eukaryotic versatility.</title>
        <authorList>
            <person name="Fritz-Laylin L.K."/>
            <person name="Prochnik S.E."/>
            <person name="Ginger M.L."/>
            <person name="Dacks J.B."/>
            <person name="Carpenter M.L."/>
            <person name="Field M.C."/>
            <person name="Kuo A."/>
            <person name="Paredez A."/>
            <person name="Chapman J."/>
            <person name="Pham J."/>
            <person name="Shu S."/>
            <person name="Neupane R."/>
            <person name="Cipriano M."/>
            <person name="Mancuso J."/>
            <person name="Tu H."/>
            <person name="Salamov A."/>
            <person name="Lindquist E."/>
            <person name="Shapiro H."/>
            <person name="Lucas S."/>
            <person name="Grigoriev I.V."/>
            <person name="Cande W.Z."/>
            <person name="Fulton C."/>
            <person name="Rokhsar D.S."/>
            <person name="Dawson S.C."/>
        </authorList>
    </citation>
    <scope>NUCLEOTIDE SEQUENCE [LARGE SCALE GENOMIC DNA]</scope>
    <source>
        <strain evidence="3 4">NEG-M</strain>
    </source>
</reference>
<feature type="transmembrane region" description="Helical" evidence="2">
    <location>
        <begin position="7"/>
        <end position="26"/>
    </location>
</feature>
<evidence type="ECO:0000256" key="2">
    <source>
        <dbReference type="SAM" id="Phobius"/>
    </source>
</evidence>
<dbReference type="Proteomes" id="UP000006671">
    <property type="component" value="Unassembled WGS sequence"/>
</dbReference>
<dbReference type="RefSeq" id="XP_002683220.1">
    <property type="nucleotide sequence ID" value="XM_002683174.1"/>
</dbReference>
<gene>
    <name evidence="3" type="ORF">NAEGRDRAFT_77797</name>
</gene>
<keyword evidence="4" id="KW-1185">Reference proteome</keyword>
<dbReference type="VEuPathDB" id="AmoebaDB:NAEGRDRAFT_77797"/>
<name>D2UYH6_NAEGR</name>
<accession>D2UYH6</accession>
<feature type="compositionally biased region" description="Basic and acidic residues" evidence="1">
    <location>
        <begin position="37"/>
        <end position="50"/>
    </location>
</feature>
<evidence type="ECO:0000313" key="3">
    <source>
        <dbReference type="EMBL" id="EFC50476.1"/>
    </source>
</evidence>
<feature type="compositionally biased region" description="Basic and acidic residues" evidence="1">
    <location>
        <begin position="57"/>
        <end position="67"/>
    </location>
</feature>
<evidence type="ECO:0000313" key="4">
    <source>
        <dbReference type="Proteomes" id="UP000006671"/>
    </source>
</evidence>
<keyword evidence="2" id="KW-0812">Transmembrane</keyword>
<dbReference type="EMBL" id="GG738845">
    <property type="protein sequence ID" value="EFC50476.1"/>
    <property type="molecule type" value="Genomic_DNA"/>
</dbReference>
<dbReference type="AlphaFoldDB" id="D2UYH6"/>
<evidence type="ECO:0000256" key="1">
    <source>
        <dbReference type="SAM" id="MobiDB-lite"/>
    </source>
</evidence>
<dbReference type="InParanoid" id="D2UYH6"/>
<feature type="region of interest" description="Disordered" evidence="1">
    <location>
        <begin position="37"/>
        <end position="67"/>
    </location>
</feature>
<protein>
    <submittedName>
        <fullName evidence="3">Uncharacterized protein</fullName>
    </submittedName>
</protein>
<keyword evidence="2" id="KW-0472">Membrane</keyword>
<sequence length="457" mass="53380">MSFAKGCLTYILVSLLILSLLLNFFLTIKHSRKETKRAESKPSFIDKSENETLPPSSREEELIDHSDKLSSSSALLINNTNNTTTNRTTKCPTRFGNFMKPEVFEQEKKRKRLPPNESPIVTLPTFIPMEVKKDKKRYAILNEYWIPKDEEFDLIVLMPTMARKDNGTDTLLTYLNSTIYGYYHQLRVEPDPIIQGKKILFIIQAFVNEMEHELFYELREQYSHVKEFVFFVPPFRFTDPYRDVPKVNYRDPNNPYPGKMARQQTCDIAFLTDFILRNFKFKYLMYTEDDFVPCNNLLKTTFETLNDIEWFYSEENADRQEFDKGFCSLKLATGLGGLILSPVSAEIFLKHIKDNIQLEPIDILVIFVLYSREMTSSYDTCVRRGLSSYVYRKSQLEHIGGISNWVERNNHSKFGNRLYSCGWGLEGGVLWDVGHANKFNPTHRKCPRNNRKLVPCV</sequence>
<dbReference type="KEGG" id="ngr:NAEGRDRAFT_77797"/>
<keyword evidence="2" id="KW-1133">Transmembrane helix</keyword>